<feature type="chain" id="PRO_5012482020" description="DUF5666 domain-containing protein" evidence="1">
    <location>
        <begin position="21"/>
        <end position="121"/>
    </location>
</feature>
<keyword evidence="1" id="KW-0732">Signal</keyword>
<evidence type="ECO:0000313" key="2">
    <source>
        <dbReference type="EMBL" id="SJZ77894.1"/>
    </source>
</evidence>
<dbReference type="Proteomes" id="UP000191153">
    <property type="component" value="Unassembled WGS sequence"/>
</dbReference>
<evidence type="ECO:0000313" key="3">
    <source>
        <dbReference type="Proteomes" id="UP000191153"/>
    </source>
</evidence>
<feature type="signal peptide" evidence="1">
    <location>
        <begin position="1"/>
        <end position="20"/>
    </location>
</feature>
<proteinExistence type="predicted"/>
<protein>
    <recommendedName>
        <fullName evidence="4">DUF5666 domain-containing protein</fullName>
    </recommendedName>
</protein>
<dbReference type="RefSeq" id="WP_078694019.1">
    <property type="nucleotide sequence ID" value="NZ_FUWX01000010.1"/>
</dbReference>
<organism evidence="2 3">
    <name type="scientific">Cetobacterium ceti</name>
    <dbReference type="NCBI Taxonomy" id="180163"/>
    <lineage>
        <taxon>Bacteria</taxon>
        <taxon>Fusobacteriati</taxon>
        <taxon>Fusobacteriota</taxon>
        <taxon>Fusobacteriia</taxon>
        <taxon>Fusobacteriales</taxon>
        <taxon>Fusobacteriaceae</taxon>
        <taxon>Cetobacterium</taxon>
    </lineage>
</organism>
<name>A0A1T4NFA3_9FUSO</name>
<dbReference type="AlphaFoldDB" id="A0A1T4NFA3"/>
<gene>
    <name evidence="2" type="ORF">SAMN02745174_01535</name>
</gene>
<evidence type="ECO:0000256" key="1">
    <source>
        <dbReference type="SAM" id="SignalP"/>
    </source>
</evidence>
<dbReference type="EMBL" id="FUWX01000010">
    <property type="protein sequence ID" value="SJZ77894.1"/>
    <property type="molecule type" value="Genomic_DNA"/>
</dbReference>
<sequence>MKKIGIGLCLLLAMSTASFAGIIKDHGKKYLTAIKTYDKGDHIRFKGVFPKVSFRVRKKDIIKSMLRIGTTTTIGHIERNGIIQGDRNLIITLKRQNDGLWIKAPKVSMFVTEKELDKVRR</sequence>
<reference evidence="2 3" key="1">
    <citation type="submission" date="2017-02" db="EMBL/GenBank/DDBJ databases">
        <authorList>
            <person name="Peterson S.W."/>
        </authorList>
    </citation>
    <scope>NUCLEOTIDE SEQUENCE [LARGE SCALE GENOMIC DNA]</scope>
    <source>
        <strain evidence="2 3">ATCC 700028</strain>
    </source>
</reference>
<dbReference type="OrthoDB" id="92542at2"/>
<accession>A0A1T4NFA3</accession>
<keyword evidence="3" id="KW-1185">Reference proteome</keyword>
<evidence type="ECO:0008006" key="4">
    <source>
        <dbReference type="Google" id="ProtNLM"/>
    </source>
</evidence>